<feature type="non-terminal residue" evidence="2">
    <location>
        <position position="1"/>
    </location>
</feature>
<protein>
    <submittedName>
        <fullName evidence="2">Uncharacterized protein</fullName>
    </submittedName>
</protein>
<dbReference type="EMBL" id="LAZR01025037">
    <property type="protein sequence ID" value="KKL73188.1"/>
    <property type="molecule type" value="Genomic_DNA"/>
</dbReference>
<dbReference type="AlphaFoldDB" id="A0A0F9EGF9"/>
<name>A0A0F9EGF9_9ZZZZ</name>
<organism evidence="2">
    <name type="scientific">marine sediment metagenome</name>
    <dbReference type="NCBI Taxonomy" id="412755"/>
    <lineage>
        <taxon>unclassified sequences</taxon>
        <taxon>metagenomes</taxon>
        <taxon>ecological metagenomes</taxon>
    </lineage>
</organism>
<reference evidence="2" key="1">
    <citation type="journal article" date="2015" name="Nature">
        <title>Complex archaea that bridge the gap between prokaryotes and eukaryotes.</title>
        <authorList>
            <person name="Spang A."/>
            <person name="Saw J.H."/>
            <person name="Jorgensen S.L."/>
            <person name="Zaremba-Niedzwiedzka K."/>
            <person name="Martijn J."/>
            <person name="Lind A.E."/>
            <person name="van Eijk R."/>
            <person name="Schleper C."/>
            <person name="Guy L."/>
            <person name="Ettema T.J."/>
        </authorList>
    </citation>
    <scope>NUCLEOTIDE SEQUENCE</scope>
</reference>
<feature type="region of interest" description="Disordered" evidence="1">
    <location>
        <begin position="201"/>
        <end position="282"/>
    </location>
</feature>
<accession>A0A0F9EGF9</accession>
<comment type="caution">
    <text evidence="2">The sequence shown here is derived from an EMBL/GenBank/DDBJ whole genome shotgun (WGS) entry which is preliminary data.</text>
</comment>
<sequence length="693" mass="74237">PEAEGVVFKKPTDIGKIEDAVLTPKRSPGDMMEQVRDIQKALSTPISEAGPAKIGSPEQIASIRRAALEANDPAMRLAQSAPRWAWASERNMRALVGDVVSWEEFLPKARQHWLGTTRNIIDSPNVGFGSLTRGDRADIVSGQWIMGDKSPAEIARILASEPPPRFEGLGGVEVTRAQITPDEITELDKLQGIKGKLSNRQKARLSELEAKTVPPEPPPVDPFKPGGFSRARFKGQARGLEGGPSPEIPLGGFGRGQGGRQPPRTGGPKFPSGGPPDEPGGAVEKLVQLVRNAKKPLAGQELKRSEELGLRFKTVAARLAEGGGTPEEIAARAKSALGGPLPKAQFEPVRPLMTEAEVQSLYEMANTFDFGVHKAAGNVRVADALTKVLTGQLPQQAELEILEQVFGAELIRALQSKASLGAKVYRNVVDLMSLPKTVLTVFDHSFPGRQGIKLAPSHPLAWKNSAWQGLRAMTSKKTTMDLVVARATDATPIMVKEGDTVRTIPFGQLKELIGVYEAPFGPAAKISAREEAFISRWARLVPGVQLSERAFLTSGNEIRHSVVRSLLVEANKGKIAGETIPIDLQQARALANLVNRASGRGTLGTAGNELAPVLNGLFFAPRYRVSSPEWAANVLNFGNPLAQKEAVKEIVSFVAVGSAILALLHHSGAATVNVDPTSADFGKGKIGNTRIDF</sequence>
<gene>
    <name evidence="2" type="ORF">LCGC14_2077410</name>
</gene>
<feature type="non-terminal residue" evidence="2">
    <location>
        <position position="693"/>
    </location>
</feature>
<evidence type="ECO:0000313" key="2">
    <source>
        <dbReference type="EMBL" id="KKL73188.1"/>
    </source>
</evidence>
<evidence type="ECO:0000256" key="1">
    <source>
        <dbReference type="SAM" id="MobiDB-lite"/>
    </source>
</evidence>
<proteinExistence type="predicted"/>